<dbReference type="InterPro" id="IPR019302">
    <property type="entry name" value="CAP12/PCTIR_TIR_dom"/>
</dbReference>
<protein>
    <recommendedName>
        <fullName evidence="5">CD-NTase-associated protein 12/Pycsar effector protein TIR domain-containing protein</fullName>
    </recommendedName>
</protein>
<dbReference type="InterPro" id="IPR000089">
    <property type="entry name" value="Biotin_lipoyl"/>
</dbReference>
<keyword evidence="4" id="KW-1185">Reference proteome</keyword>
<dbReference type="Pfam" id="PF10137">
    <property type="entry name" value="CAP12-PCTIR_TIR"/>
    <property type="match status" value="1"/>
</dbReference>
<dbReference type="InterPro" id="IPR011053">
    <property type="entry name" value="Single_hybrid_motif"/>
</dbReference>
<dbReference type="KEGG" id="cnan:A2G96_09555"/>
<dbReference type="RefSeq" id="WP_062798693.1">
    <property type="nucleotide sequence ID" value="NZ_CP014844.1"/>
</dbReference>
<evidence type="ECO:0000313" key="3">
    <source>
        <dbReference type="EMBL" id="AMR77967.1"/>
    </source>
</evidence>
<dbReference type="OrthoDB" id="5497289at2"/>
<dbReference type="AlphaFoldDB" id="A0A142JIQ5"/>
<dbReference type="GO" id="GO:0050135">
    <property type="term" value="F:NADP+ nucleosidase activity"/>
    <property type="evidence" value="ECO:0007669"/>
    <property type="project" value="InterPro"/>
</dbReference>
<dbReference type="SUPFAM" id="SSF51230">
    <property type="entry name" value="Single hybrid motif"/>
    <property type="match status" value="1"/>
</dbReference>
<dbReference type="Pfam" id="PF00364">
    <property type="entry name" value="Biotin_lipoyl"/>
    <property type="match status" value="1"/>
</dbReference>
<evidence type="ECO:0000259" key="1">
    <source>
        <dbReference type="Pfam" id="PF00364"/>
    </source>
</evidence>
<evidence type="ECO:0000313" key="4">
    <source>
        <dbReference type="Proteomes" id="UP000075238"/>
    </source>
</evidence>
<feature type="domain" description="Lipoyl-binding" evidence="1">
    <location>
        <begin position="26"/>
        <end position="81"/>
    </location>
</feature>
<accession>A0A142JIQ5</accession>
<organism evidence="3 4">
    <name type="scientific">Cupriavidus nantongensis</name>
    <dbReference type="NCBI Taxonomy" id="1796606"/>
    <lineage>
        <taxon>Bacteria</taxon>
        <taxon>Pseudomonadati</taxon>
        <taxon>Pseudomonadota</taxon>
        <taxon>Betaproteobacteria</taxon>
        <taxon>Burkholderiales</taxon>
        <taxon>Burkholderiaceae</taxon>
        <taxon>Cupriavidus</taxon>
    </lineage>
</organism>
<dbReference type="Gene3D" id="2.40.50.100">
    <property type="match status" value="1"/>
</dbReference>
<sequence>MLGQTQIMLCPAFELGDDSGPVSMLELPLRPGDFFLFGDTVFVIENDLATLEVPAPFAGRVVQVLAKVGDKATINTPVLEIEPMTNVFRKDLDSYGREEDAAPKHANNAVFLVHGHNDLIREMTARAIEKVGLTAIILSEQVNRSATIIEKLERYDNVHFAVVLMTADDVGGKKSPTPALQDRARQNVILELGYFMGKIGRKHVCVLYEKGVELPSDYYGVVYIEIDDRGAWRYALGKELKEAGLQVDLNKL</sequence>
<dbReference type="EMBL" id="CP014844">
    <property type="protein sequence ID" value="AMR77967.1"/>
    <property type="molecule type" value="Genomic_DNA"/>
</dbReference>
<proteinExistence type="predicted"/>
<evidence type="ECO:0008006" key="5">
    <source>
        <dbReference type="Google" id="ProtNLM"/>
    </source>
</evidence>
<reference evidence="3 4" key="1">
    <citation type="submission" date="2016-03" db="EMBL/GenBank/DDBJ databases">
        <title>Complete genome sequence of a novel chlorpyrifos degrading bacterium, Cupriavidus nantongensis sp. X1.</title>
        <authorList>
            <person name="Fang L."/>
        </authorList>
    </citation>
    <scope>NUCLEOTIDE SEQUENCE [LARGE SCALE GENOMIC DNA]</scope>
    <source>
        <strain evidence="3 4">X1</strain>
    </source>
</reference>
<dbReference type="Proteomes" id="UP000075238">
    <property type="component" value="Chromosome 1"/>
</dbReference>
<feature type="domain" description="CD-NTase-associated protein 12/Pycsar effector protein TIR" evidence="2">
    <location>
        <begin position="110"/>
        <end position="227"/>
    </location>
</feature>
<gene>
    <name evidence="3" type="ORF">A2G96_09555</name>
</gene>
<dbReference type="CDD" id="cd06849">
    <property type="entry name" value="lipoyl_domain"/>
    <property type="match status" value="1"/>
</dbReference>
<name>A0A142JIQ5_9BURK</name>
<evidence type="ECO:0000259" key="2">
    <source>
        <dbReference type="Pfam" id="PF10137"/>
    </source>
</evidence>